<dbReference type="Pfam" id="PF13263">
    <property type="entry name" value="PHP_C"/>
    <property type="match status" value="1"/>
</dbReference>
<accession>A0A6J4JL22</accession>
<dbReference type="PANTHER" id="PTHR42924:SF3">
    <property type="entry name" value="POLYMERASE_HISTIDINOL PHOSPHATASE N-TERMINAL DOMAIN-CONTAINING PROTEIN"/>
    <property type="match status" value="1"/>
</dbReference>
<name>A0A6J4JL22_9CHLR</name>
<dbReference type="SMART" id="SM00481">
    <property type="entry name" value="POLIIIAc"/>
    <property type="match status" value="1"/>
</dbReference>
<feature type="domain" description="Polymerase/histidinol phosphatase N-terminal" evidence="1">
    <location>
        <begin position="4"/>
        <end position="73"/>
    </location>
</feature>
<dbReference type="EMBL" id="CADCTC010000207">
    <property type="protein sequence ID" value="CAA9281240.1"/>
    <property type="molecule type" value="Genomic_DNA"/>
</dbReference>
<sequence length="246" mass="26297">MGSADLHLHSAHSDGMMTVAELLAHAEGETTLDVVAVADHDQVAGALEAVEWCAGRPGGRLRAVVGTEISASWGRHVVALFFQAPYPTRPFPRFRPLRETVERVAAAGGIVVVPHALSTLVPSLGEQALRRLLMEPGVRDTLLGVELCSGVVGGRRAEPRLRRLNATEWGLAALGSSDAHHLAQVAGAWTEFPGHTPADLLTAIRERHTTAHWGIASHVGLASHARQGWRSLVVKPVRELRGAIRG</sequence>
<protein>
    <recommendedName>
        <fullName evidence="1">Polymerase/histidinol phosphatase N-terminal domain-containing protein</fullName>
    </recommendedName>
</protein>
<dbReference type="InterPro" id="IPR052018">
    <property type="entry name" value="PHP_domain"/>
</dbReference>
<dbReference type="GO" id="GO:0035312">
    <property type="term" value="F:5'-3' DNA exonuclease activity"/>
    <property type="evidence" value="ECO:0007669"/>
    <property type="project" value="TreeGrafter"/>
</dbReference>
<reference evidence="2" key="1">
    <citation type="submission" date="2020-02" db="EMBL/GenBank/DDBJ databases">
        <authorList>
            <person name="Meier V. D."/>
        </authorList>
    </citation>
    <scope>NUCLEOTIDE SEQUENCE</scope>
    <source>
        <strain evidence="2">AVDCRST_MAG77</strain>
    </source>
</reference>
<proteinExistence type="predicted"/>
<organism evidence="2">
    <name type="scientific">uncultured Chloroflexota bacterium</name>
    <dbReference type="NCBI Taxonomy" id="166587"/>
    <lineage>
        <taxon>Bacteria</taxon>
        <taxon>Bacillati</taxon>
        <taxon>Chloroflexota</taxon>
        <taxon>environmental samples</taxon>
    </lineage>
</organism>
<evidence type="ECO:0000259" key="1">
    <source>
        <dbReference type="SMART" id="SM00481"/>
    </source>
</evidence>
<dbReference type="Gene3D" id="3.20.20.140">
    <property type="entry name" value="Metal-dependent hydrolases"/>
    <property type="match status" value="1"/>
</dbReference>
<dbReference type="SUPFAM" id="SSF89550">
    <property type="entry name" value="PHP domain-like"/>
    <property type="match status" value="1"/>
</dbReference>
<dbReference type="AlphaFoldDB" id="A0A6J4JL22"/>
<dbReference type="InterPro" id="IPR016195">
    <property type="entry name" value="Pol/histidinol_Pase-like"/>
</dbReference>
<dbReference type="PANTHER" id="PTHR42924">
    <property type="entry name" value="EXONUCLEASE"/>
    <property type="match status" value="1"/>
</dbReference>
<evidence type="ECO:0000313" key="2">
    <source>
        <dbReference type="EMBL" id="CAA9281240.1"/>
    </source>
</evidence>
<dbReference type="InterPro" id="IPR003141">
    <property type="entry name" value="Pol/His_phosphatase_N"/>
</dbReference>
<dbReference type="GO" id="GO:0004534">
    <property type="term" value="F:5'-3' RNA exonuclease activity"/>
    <property type="evidence" value="ECO:0007669"/>
    <property type="project" value="TreeGrafter"/>
</dbReference>
<gene>
    <name evidence="2" type="ORF">AVDCRST_MAG77-3860</name>
</gene>